<comment type="caution">
    <text evidence="1">The sequence shown here is derived from an EMBL/GenBank/DDBJ whole genome shotgun (WGS) entry which is preliminary data.</text>
</comment>
<dbReference type="PANTHER" id="PTHR41260:SF1">
    <property type="entry name" value="PROTEIN ECSC"/>
    <property type="match status" value="1"/>
</dbReference>
<dbReference type="Pfam" id="PF12787">
    <property type="entry name" value="EcsC"/>
    <property type="match status" value="1"/>
</dbReference>
<dbReference type="InterPro" id="IPR024787">
    <property type="entry name" value="EcsC"/>
</dbReference>
<organism evidence="1 2">
    <name type="scientific">Scopulibacillus darangshiensis</name>
    <dbReference type="NCBI Taxonomy" id="442528"/>
    <lineage>
        <taxon>Bacteria</taxon>
        <taxon>Bacillati</taxon>
        <taxon>Bacillota</taxon>
        <taxon>Bacilli</taxon>
        <taxon>Bacillales</taxon>
        <taxon>Sporolactobacillaceae</taxon>
        <taxon>Scopulibacillus</taxon>
    </lineage>
</organism>
<dbReference type="AlphaFoldDB" id="A0A4R2PAQ0"/>
<proteinExistence type="predicted"/>
<dbReference type="PANTHER" id="PTHR41260">
    <property type="entry name" value="PROTEIN ECSC"/>
    <property type="match status" value="1"/>
</dbReference>
<evidence type="ECO:0000313" key="1">
    <source>
        <dbReference type="EMBL" id="TCP32062.1"/>
    </source>
</evidence>
<accession>A0A4R2PAQ0</accession>
<protein>
    <submittedName>
        <fullName evidence="1">EcsC family protein</fullName>
    </submittedName>
</protein>
<reference evidence="1 2" key="1">
    <citation type="submission" date="2019-03" db="EMBL/GenBank/DDBJ databases">
        <title>Genomic Encyclopedia of Type Strains, Phase IV (KMG-IV): sequencing the most valuable type-strain genomes for metagenomic binning, comparative biology and taxonomic classification.</title>
        <authorList>
            <person name="Goeker M."/>
        </authorList>
    </citation>
    <scope>NUCLEOTIDE SEQUENCE [LARGE SCALE GENOMIC DNA]</scope>
    <source>
        <strain evidence="1 2">DSM 19377</strain>
    </source>
</reference>
<keyword evidence="2" id="KW-1185">Reference proteome</keyword>
<dbReference type="Proteomes" id="UP000295416">
    <property type="component" value="Unassembled WGS sequence"/>
</dbReference>
<dbReference type="EMBL" id="SLXK01000001">
    <property type="protein sequence ID" value="TCP32062.1"/>
    <property type="molecule type" value="Genomic_DNA"/>
</dbReference>
<sequence length="277" mass="31579">MALTKAEEEMLERINKWENRFFHYEPTDFSVLYQSWIRRSQDNLSPEWVSKANHTIDRLVFHLQSLIQSTEWMKNGRDKILTEARAIDSGIKDIDDLKQLSVHQLAFIAQKHIGKQRLISSLQGGMTGTGGLFLLTLDVPLSIALQLYAVQLIALTYGYEVMLPGEMMTALKVFHIGLLPKRLKRSAWIEVEKEVIEGEVNPYFYEGQEIMNPSWVGSGIKQIGKTVVISSLKKKMLQGVPILGIAFGAGLNYAQARQVTDIAHHFYQKRCLMERTV</sequence>
<name>A0A4R2PAQ0_9BACL</name>
<evidence type="ECO:0000313" key="2">
    <source>
        <dbReference type="Proteomes" id="UP000295416"/>
    </source>
</evidence>
<gene>
    <name evidence="1" type="ORF">EV207_10134</name>
</gene>
<dbReference type="RefSeq" id="WP_165886786.1">
    <property type="nucleotide sequence ID" value="NZ_SLXK01000001.1"/>
</dbReference>